<evidence type="ECO:0000313" key="1">
    <source>
        <dbReference type="EMBL" id="CAE6498150.1"/>
    </source>
</evidence>
<dbReference type="Proteomes" id="UP000601736">
    <property type="component" value="Unassembled WGS sequence"/>
</dbReference>
<evidence type="ECO:0000313" key="2">
    <source>
        <dbReference type="Proteomes" id="UP000601736"/>
    </source>
</evidence>
<dbReference type="RefSeq" id="WP_204799565.1">
    <property type="nucleotide sequence ID" value="NZ_CAJNAP010000008.1"/>
</dbReference>
<organism evidence="1 2">
    <name type="scientific">Nitrosomonas nitrosa</name>
    <dbReference type="NCBI Taxonomy" id="52442"/>
    <lineage>
        <taxon>Bacteria</taxon>
        <taxon>Pseudomonadati</taxon>
        <taxon>Pseudomonadota</taxon>
        <taxon>Betaproteobacteria</taxon>
        <taxon>Nitrosomonadales</taxon>
        <taxon>Nitrosomonadaceae</taxon>
        <taxon>Nitrosomonas</taxon>
    </lineage>
</organism>
<reference evidence="1" key="1">
    <citation type="submission" date="2021-02" db="EMBL/GenBank/DDBJ databases">
        <authorList>
            <person name="Han P."/>
        </authorList>
    </citation>
    <scope>NUCLEOTIDE SEQUENCE</scope>
    <source>
        <strain evidence="1">Nitrosomonas nitrosa 18-3D</strain>
    </source>
</reference>
<gene>
    <name evidence="1" type="ORF">NMYAN_160069</name>
</gene>
<proteinExistence type="predicted"/>
<protein>
    <submittedName>
        <fullName evidence="1">Fe3+ hydroxamate ABC transporter substrate-binding protein</fullName>
    </submittedName>
</protein>
<dbReference type="InterPro" id="IPR026350">
    <property type="entry name" value="GxxExxY"/>
</dbReference>
<sequence>MPGKQGISHEGTKTRRDKEELSRIVVDCAYRMHVEIGPGLLESVYEAVLEKLLLGKGLKVSRQQAIPIEVMGLSINEGFRADLIVEDLLLIELKSVEKLAPVHSKQVLTYLRLLNLPLGLLTNFGAAAFKEGCKRIVNGKQDFVSSCLRVNQSG</sequence>
<dbReference type="NCBIfam" id="TIGR04256">
    <property type="entry name" value="GxxExxY"/>
    <property type="match status" value="1"/>
</dbReference>
<comment type="caution">
    <text evidence="1">The sequence shown here is derived from an EMBL/GenBank/DDBJ whole genome shotgun (WGS) entry which is preliminary data.</text>
</comment>
<dbReference type="AlphaFoldDB" id="A0A8H8Z0V2"/>
<dbReference type="EMBL" id="CAJNAP010000008">
    <property type="protein sequence ID" value="CAE6498150.1"/>
    <property type="molecule type" value="Genomic_DNA"/>
</dbReference>
<name>A0A8H8Z0V2_9PROT</name>
<accession>A0A8H8Z0V2</accession>
<dbReference type="Pfam" id="PF13366">
    <property type="entry name" value="PDDEXK_3"/>
    <property type="match status" value="1"/>
</dbReference>